<feature type="compositionally biased region" description="Polar residues" evidence="1">
    <location>
        <begin position="245"/>
        <end position="258"/>
    </location>
</feature>
<feature type="transmembrane region" description="Helical" evidence="2">
    <location>
        <begin position="12"/>
        <end position="29"/>
    </location>
</feature>
<keyword evidence="2" id="KW-0812">Transmembrane</keyword>
<feature type="region of interest" description="Disordered" evidence="1">
    <location>
        <begin position="36"/>
        <end position="133"/>
    </location>
</feature>
<organism evidence="4">
    <name type="scientific">Caenorhabditis brenneri</name>
    <name type="common">Nematode worm</name>
    <dbReference type="NCBI Taxonomy" id="135651"/>
    <lineage>
        <taxon>Eukaryota</taxon>
        <taxon>Metazoa</taxon>
        <taxon>Ecdysozoa</taxon>
        <taxon>Nematoda</taxon>
        <taxon>Chromadorea</taxon>
        <taxon>Rhabditida</taxon>
        <taxon>Rhabditina</taxon>
        <taxon>Rhabditomorpha</taxon>
        <taxon>Rhabditoidea</taxon>
        <taxon>Rhabditidae</taxon>
        <taxon>Peloderinae</taxon>
        <taxon>Caenorhabditis</taxon>
    </lineage>
</organism>
<dbReference type="InParanoid" id="G0MNF1"/>
<gene>
    <name evidence="3" type="ORF">CAEBREN_12761</name>
</gene>
<keyword evidence="2" id="KW-1133">Transmembrane helix</keyword>
<dbReference type="OMA" id="QYGVSCY"/>
<feature type="compositionally biased region" description="Low complexity" evidence="1">
    <location>
        <begin position="43"/>
        <end position="60"/>
    </location>
</feature>
<evidence type="ECO:0000256" key="2">
    <source>
        <dbReference type="SAM" id="Phobius"/>
    </source>
</evidence>
<feature type="compositionally biased region" description="Basic and acidic residues" evidence="1">
    <location>
        <begin position="262"/>
        <end position="287"/>
    </location>
</feature>
<accession>G0MNF1</accession>
<keyword evidence="2" id="KW-0472">Membrane</keyword>
<feature type="compositionally biased region" description="Polar residues" evidence="1">
    <location>
        <begin position="61"/>
        <end position="74"/>
    </location>
</feature>
<dbReference type="AlphaFoldDB" id="G0MNF1"/>
<sequence>MEIRGLEFATIVFHWFSIQLLSVLLIFCAKKKATKANVHSPSTTQGATVATTTGETQKTTSGQVTPGNGNTPNKQTDDDDDDVAFNINIKKPEEKKDEFDDDEENPLAKIAVKPRNKNAPGKKATGPAGKVAEKANARAAKTKEENLERAFLAPNEKQYGVSCYQFEPSQPNVPVSHQVAALPAPPPSAPAPSAPLKKAQMQNQMQKSGDGGRAMTRTIATAPTAPAPVAPTPIPASTTLPNVEAVNTKSTISLPNTKKTTKTVEQERTSHDNALEKTQKCEGEAAK</sequence>
<name>G0MNF1_CAEBE</name>
<dbReference type="EMBL" id="GL379804">
    <property type="protein sequence ID" value="EGT39011.1"/>
    <property type="molecule type" value="Genomic_DNA"/>
</dbReference>
<dbReference type="HOGENOM" id="CLU_970540_0_0_1"/>
<dbReference type="Proteomes" id="UP000008068">
    <property type="component" value="Unassembled WGS sequence"/>
</dbReference>
<protein>
    <submittedName>
        <fullName evidence="3">Uncharacterized protein</fullName>
    </submittedName>
</protein>
<dbReference type="PANTHER" id="PTHR38616:SF3">
    <property type="entry name" value="PROTEIN CBG03925"/>
    <property type="match status" value="1"/>
</dbReference>
<dbReference type="OrthoDB" id="5891737at2759"/>
<evidence type="ECO:0000313" key="4">
    <source>
        <dbReference type="Proteomes" id="UP000008068"/>
    </source>
</evidence>
<evidence type="ECO:0000313" key="3">
    <source>
        <dbReference type="EMBL" id="EGT39011.1"/>
    </source>
</evidence>
<keyword evidence="4" id="KW-1185">Reference proteome</keyword>
<dbReference type="PANTHER" id="PTHR38616">
    <property type="entry name" value="PROTEIN CBG03925"/>
    <property type="match status" value="1"/>
</dbReference>
<feature type="region of interest" description="Disordered" evidence="1">
    <location>
        <begin position="178"/>
        <end position="287"/>
    </location>
</feature>
<reference evidence="4" key="1">
    <citation type="submission" date="2011-07" db="EMBL/GenBank/DDBJ databases">
        <authorList>
            <consortium name="Caenorhabditis brenneri Sequencing and Analysis Consortium"/>
            <person name="Wilson R.K."/>
        </authorList>
    </citation>
    <scope>NUCLEOTIDE SEQUENCE [LARGE SCALE GENOMIC DNA]</scope>
    <source>
        <strain evidence="4">PB2801</strain>
    </source>
</reference>
<dbReference type="InterPro" id="IPR039962">
    <property type="entry name" value="ZC21.8"/>
</dbReference>
<dbReference type="eggNOG" id="ENOG502TE2W">
    <property type="taxonomic scope" value="Eukaryota"/>
</dbReference>
<evidence type="ECO:0000256" key="1">
    <source>
        <dbReference type="SAM" id="MobiDB-lite"/>
    </source>
</evidence>
<dbReference type="STRING" id="135651.G0MNF1"/>
<proteinExistence type="predicted"/>
<feature type="compositionally biased region" description="Pro residues" evidence="1">
    <location>
        <begin position="183"/>
        <end position="193"/>
    </location>
</feature>
<feature type="compositionally biased region" description="Pro residues" evidence="1">
    <location>
        <begin position="225"/>
        <end position="234"/>
    </location>
</feature>